<evidence type="ECO:0000256" key="4">
    <source>
        <dbReference type="ARBA" id="ARBA00022729"/>
    </source>
</evidence>
<comment type="similarity">
    <text evidence="2">Belongs to the periplasmic pilus chaperone family.</text>
</comment>
<dbReference type="Pfam" id="PF02753">
    <property type="entry name" value="PapD_C"/>
    <property type="match status" value="1"/>
</dbReference>
<dbReference type="FunFam" id="2.60.40.10:FF:000458">
    <property type="entry name" value="Molecular chaperone FimC"/>
    <property type="match status" value="1"/>
</dbReference>
<evidence type="ECO:0000256" key="6">
    <source>
        <dbReference type="ARBA" id="ARBA00023186"/>
    </source>
</evidence>
<evidence type="ECO:0000256" key="2">
    <source>
        <dbReference type="ARBA" id="ARBA00007399"/>
    </source>
</evidence>
<evidence type="ECO:0000256" key="7">
    <source>
        <dbReference type="SAM" id="SignalP"/>
    </source>
</evidence>
<dbReference type="SUPFAM" id="SSF49584">
    <property type="entry name" value="Periplasmic chaperone C-domain"/>
    <property type="match status" value="1"/>
</dbReference>
<keyword evidence="6" id="KW-0143">Chaperone</keyword>
<dbReference type="Pfam" id="PF00345">
    <property type="entry name" value="PapD_N"/>
    <property type="match status" value="1"/>
</dbReference>
<keyword evidence="5" id="KW-0574">Periplasm</keyword>
<protein>
    <submittedName>
        <fullName evidence="10">Chaperone protein EcpD</fullName>
    </submittedName>
</protein>
<dbReference type="PANTHER" id="PTHR30251:SF2">
    <property type="entry name" value="FIMBRIAL CHAPERONE YADV-RELATED"/>
    <property type="match status" value="1"/>
</dbReference>
<dbReference type="Proteomes" id="UP000199129">
    <property type="component" value="Unassembled WGS sequence"/>
</dbReference>
<dbReference type="PANTHER" id="PTHR30251">
    <property type="entry name" value="PILUS ASSEMBLY CHAPERONE"/>
    <property type="match status" value="1"/>
</dbReference>
<dbReference type="InterPro" id="IPR050643">
    <property type="entry name" value="Periplasmic_pilus_chap"/>
</dbReference>
<comment type="subcellular location">
    <subcellularLocation>
        <location evidence="1">Periplasm</location>
    </subcellularLocation>
</comment>
<organism evidence="10 11">
    <name type="scientific">Pseudomonas palleroniana</name>
    <dbReference type="NCBI Taxonomy" id="191390"/>
    <lineage>
        <taxon>Bacteria</taxon>
        <taxon>Pseudomonadati</taxon>
        <taxon>Pseudomonadota</taxon>
        <taxon>Gammaproteobacteria</taxon>
        <taxon>Pseudomonadales</taxon>
        <taxon>Pseudomonadaceae</taxon>
        <taxon>Pseudomonas</taxon>
    </lineage>
</organism>
<feature type="domain" description="Pili assembly chaperone N-terminal" evidence="8">
    <location>
        <begin position="33"/>
        <end position="155"/>
    </location>
</feature>
<dbReference type="GO" id="GO:0030288">
    <property type="term" value="C:outer membrane-bounded periplasmic space"/>
    <property type="evidence" value="ECO:0007669"/>
    <property type="project" value="InterPro"/>
</dbReference>
<reference evidence="10 11" key="1">
    <citation type="submission" date="2016-10" db="EMBL/GenBank/DDBJ databases">
        <authorList>
            <person name="de Groot N.N."/>
        </authorList>
    </citation>
    <scope>NUCLEOTIDE SEQUENCE [LARGE SCALE GENOMIC DNA]</scope>
    <source>
        <strain evidence="10 11">BS3265</strain>
    </source>
</reference>
<proteinExistence type="inferred from homology"/>
<evidence type="ECO:0000313" key="11">
    <source>
        <dbReference type="Proteomes" id="UP000199129"/>
    </source>
</evidence>
<dbReference type="InterPro" id="IPR016147">
    <property type="entry name" value="Pili_assmbl_chaperone_N"/>
</dbReference>
<name>A0A1H5JRB8_9PSED</name>
<dbReference type="InterPro" id="IPR016148">
    <property type="entry name" value="Pili_assmbl_chaperone_C"/>
</dbReference>
<feature type="signal peptide" evidence="7">
    <location>
        <begin position="1"/>
        <end position="32"/>
    </location>
</feature>
<dbReference type="PRINTS" id="PR00969">
    <property type="entry name" value="CHAPERONPILI"/>
</dbReference>
<dbReference type="EMBL" id="FNUA01000002">
    <property type="protein sequence ID" value="SEE55125.1"/>
    <property type="molecule type" value="Genomic_DNA"/>
</dbReference>
<evidence type="ECO:0000256" key="5">
    <source>
        <dbReference type="ARBA" id="ARBA00022764"/>
    </source>
</evidence>
<evidence type="ECO:0000256" key="1">
    <source>
        <dbReference type="ARBA" id="ARBA00004418"/>
    </source>
</evidence>
<keyword evidence="4 7" id="KW-0732">Signal</keyword>
<dbReference type="InterPro" id="IPR013783">
    <property type="entry name" value="Ig-like_fold"/>
</dbReference>
<evidence type="ECO:0000313" key="10">
    <source>
        <dbReference type="EMBL" id="SEE55125.1"/>
    </source>
</evidence>
<evidence type="ECO:0000259" key="9">
    <source>
        <dbReference type="Pfam" id="PF02753"/>
    </source>
</evidence>
<dbReference type="GO" id="GO:0071555">
    <property type="term" value="P:cell wall organization"/>
    <property type="evidence" value="ECO:0007669"/>
    <property type="project" value="InterPro"/>
</dbReference>
<evidence type="ECO:0000259" key="8">
    <source>
        <dbReference type="Pfam" id="PF00345"/>
    </source>
</evidence>
<dbReference type="SUPFAM" id="SSF49354">
    <property type="entry name" value="PapD-like"/>
    <property type="match status" value="1"/>
</dbReference>
<evidence type="ECO:0000256" key="3">
    <source>
        <dbReference type="ARBA" id="ARBA00022558"/>
    </source>
</evidence>
<sequence length="259" mass="28956">MTHPMNLTSISQRLLQLMVLAFALLGTALAHASVVINNTRIIYPQNDKEVTVRLESKNQAPVLIQAWLDSGDEHSTPDLAGIPFIATPPIFRMEPGKQQVLRLAYTGESLSAKQESLFWFNLLEVPAQTRDAQQGNQLQLAFRSRIKLFFRPPNLPYGVDAAPGKLQWRRESTEQGQVLEVYNPTPYHVTFEEIEVLESNLRHARKASTSGAENMVAPGARNRFEVPSLKSAPGHATTVEFQTLDDFGVKTSHRAKLLM</sequence>
<feature type="domain" description="Pili assembly chaperone C-terminal" evidence="9">
    <location>
        <begin position="181"/>
        <end position="249"/>
    </location>
</feature>
<gene>
    <name evidence="10" type="ORF">SAMN04490198_1841</name>
</gene>
<dbReference type="InterPro" id="IPR001829">
    <property type="entry name" value="Pili_assmbl_chaperone_bac"/>
</dbReference>
<dbReference type="Gene3D" id="2.60.40.10">
    <property type="entry name" value="Immunoglobulins"/>
    <property type="match status" value="2"/>
</dbReference>
<dbReference type="InterPro" id="IPR008962">
    <property type="entry name" value="PapD-like_sf"/>
</dbReference>
<feature type="chain" id="PRO_5011587506" evidence="7">
    <location>
        <begin position="33"/>
        <end position="259"/>
    </location>
</feature>
<accession>A0A1H5JRB8</accession>
<dbReference type="InterPro" id="IPR036316">
    <property type="entry name" value="Pili_assmbl_chap_C_dom_sf"/>
</dbReference>
<keyword evidence="3" id="KW-1029">Fimbrium biogenesis</keyword>
<dbReference type="AlphaFoldDB" id="A0A1H5JRB8"/>